<dbReference type="GO" id="GO:0005886">
    <property type="term" value="C:plasma membrane"/>
    <property type="evidence" value="ECO:0007669"/>
    <property type="project" value="UniProtKB-UniRule"/>
</dbReference>
<dbReference type="KEGG" id="xfr:BER92_07115"/>
<evidence type="ECO:0000313" key="7">
    <source>
        <dbReference type="EMBL" id="SMR02789.1"/>
    </source>
</evidence>
<evidence type="ECO:0000256" key="2">
    <source>
        <dbReference type="ARBA" id="ARBA00022692"/>
    </source>
</evidence>
<protein>
    <recommendedName>
        <fullName evidence="5">UPF0391 membrane protein PD5205_01480</fullName>
    </recommendedName>
</protein>
<dbReference type="RefSeq" id="WP_002810324.1">
    <property type="nucleotide sequence ID" value="NZ_CP016830.1"/>
</dbReference>
<evidence type="ECO:0000256" key="4">
    <source>
        <dbReference type="ARBA" id="ARBA00023136"/>
    </source>
</evidence>
<dbReference type="NCBIfam" id="NF010231">
    <property type="entry name" value="PRK13682.2-1"/>
    <property type="match status" value="1"/>
</dbReference>
<evidence type="ECO:0000256" key="5">
    <source>
        <dbReference type="HAMAP-Rule" id="MF_01361"/>
    </source>
</evidence>
<comment type="similarity">
    <text evidence="5">Belongs to the UPF0391 family.</text>
</comment>
<comment type="caution">
    <text evidence="5">Lacks conserved residue(s) required for the propagation of feature annotation.</text>
</comment>
<evidence type="ECO:0000313" key="8">
    <source>
        <dbReference type="Proteomes" id="UP000195877"/>
    </source>
</evidence>
<dbReference type="GeneID" id="61893907"/>
<gene>
    <name evidence="7" type="ORF">PD5205_01480</name>
    <name evidence="6" type="ORF">PD885_01505</name>
</gene>
<dbReference type="Proteomes" id="UP000195877">
    <property type="component" value="Chromosome 1"/>
</dbReference>
<reference evidence="6 8" key="1">
    <citation type="submission" date="2017-05" db="EMBL/GenBank/DDBJ databases">
        <authorList>
            <person name="Blom J."/>
        </authorList>
    </citation>
    <scope>NUCLEOTIDE SEQUENCE [LARGE SCALE GENOMIC DNA]</scope>
    <source>
        <strain evidence="6">PD885</strain>
    </source>
</reference>
<reference evidence="7 9" key="2">
    <citation type="submission" date="2017-05" db="EMBL/GenBank/DDBJ databases">
        <authorList>
            <person name="Song R."/>
            <person name="Chenine A.L."/>
            <person name="Ruprecht R.M."/>
        </authorList>
    </citation>
    <scope>NUCLEOTIDE SEQUENCE [LARGE SCALE GENOMIC DNA]</scope>
    <source>
        <strain evidence="7">PD5205</strain>
    </source>
</reference>
<dbReference type="STRING" id="48664.BER92_07115"/>
<evidence type="ECO:0000256" key="1">
    <source>
        <dbReference type="ARBA" id="ARBA00022475"/>
    </source>
</evidence>
<name>A0A1Y6H5G2_9XANT</name>
<proteinExistence type="inferred from homology"/>
<dbReference type="Pfam" id="PF07043">
    <property type="entry name" value="DUF1328"/>
    <property type="match status" value="1"/>
</dbReference>
<keyword evidence="2 5" id="KW-0812">Transmembrane</keyword>
<dbReference type="EMBL" id="LT853882">
    <property type="protein sequence ID" value="SMQ98755.1"/>
    <property type="molecule type" value="Genomic_DNA"/>
</dbReference>
<dbReference type="PIRSF" id="PIRSF036466">
    <property type="entry name" value="UCP036466"/>
    <property type="match status" value="1"/>
</dbReference>
<dbReference type="InterPro" id="IPR009760">
    <property type="entry name" value="DUF1328"/>
</dbReference>
<dbReference type="Proteomes" id="UP000195953">
    <property type="component" value="Chromosome 1"/>
</dbReference>
<keyword evidence="8" id="KW-1185">Reference proteome</keyword>
<dbReference type="EMBL" id="LT853885">
    <property type="protein sequence ID" value="SMR02789.1"/>
    <property type="molecule type" value="Genomic_DNA"/>
</dbReference>
<feature type="transmembrane region" description="Helical" evidence="5">
    <location>
        <begin position="7"/>
        <end position="27"/>
    </location>
</feature>
<evidence type="ECO:0000256" key="3">
    <source>
        <dbReference type="ARBA" id="ARBA00022989"/>
    </source>
</evidence>
<sequence>MIKWAIIFAIIGLIAGALGFGGMAGAAMGIAKLLFWAGIIIAIVLFVLGMTIAKKVT</sequence>
<evidence type="ECO:0000313" key="9">
    <source>
        <dbReference type="Proteomes" id="UP000195953"/>
    </source>
</evidence>
<dbReference type="eggNOG" id="COG5487">
    <property type="taxonomic scope" value="Bacteria"/>
</dbReference>
<accession>A0A1Y6H5G2</accession>
<keyword evidence="3 5" id="KW-1133">Transmembrane helix</keyword>
<feature type="transmembrane region" description="Helical" evidence="5">
    <location>
        <begin position="33"/>
        <end position="53"/>
    </location>
</feature>
<keyword evidence="4 5" id="KW-0472">Membrane</keyword>
<dbReference type="AlphaFoldDB" id="A0A1Y6H5G2"/>
<organism evidence="7 9">
    <name type="scientific">Xanthomonas fragariae</name>
    <dbReference type="NCBI Taxonomy" id="48664"/>
    <lineage>
        <taxon>Bacteria</taxon>
        <taxon>Pseudomonadati</taxon>
        <taxon>Pseudomonadota</taxon>
        <taxon>Gammaproteobacteria</taxon>
        <taxon>Lysobacterales</taxon>
        <taxon>Lysobacteraceae</taxon>
        <taxon>Xanthomonas</taxon>
    </lineage>
</organism>
<evidence type="ECO:0000313" key="6">
    <source>
        <dbReference type="EMBL" id="SMQ98755.1"/>
    </source>
</evidence>
<dbReference type="HAMAP" id="MF_01361">
    <property type="entry name" value="UPF0391"/>
    <property type="match status" value="1"/>
</dbReference>
<keyword evidence="1 5" id="KW-1003">Cell membrane</keyword>